<reference evidence="2 3" key="1">
    <citation type="submission" date="2014-11" db="EMBL/GenBank/DDBJ databases">
        <authorList>
            <person name="Zhu J."/>
            <person name="Qi W."/>
            <person name="Song R."/>
        </authorList>
    </citation>
    <scope>NUCLEOTIDE SEQUENCE [LARGE SCALE GENOMIC DNA]</scope>
</reference>
<organism evidence="2 3">
    <name type="scientific">Vitrella brassicaformis (strain CCMP3155)</name>
    <dbReference type="NCBI Taxonomy" id="1169540"/>
    <lineage>
        <taxon>Eukaryota</taxon>
        <taxon>Sar</taxon>
        <taxon>Alveolata</taxon>
        <taxon>Colpodellida</taxon>
        <taxon>Vitrellaceae</taxon>
        <taxon>Vitrella</taxon>
    </lineage>
</organism>
<name>A0A0G4E8M7_VITBC</name>
<dbReference type="Gene3D" id="2.60.120.620">
    <property type="entry name" value="q2cbj1_9rhob like domain"/>
    <property type="match status" value="1"/>
</dbReference>
<dbReference type="VEuPathDB" id="CryptoDB:Vbra_10864"/>
<dbReference type="STRING" id="1169540.A0A0G4E8M7"/>
<keyword evidence="3" id="KW-1185">Reference proteome</keyword>
<evidence type="ECO:0000313" key="3">
    <source>
        <dbReference type="Proteomes" id="UP000041254"/>
    </source>
</evidence>
<dbReference type="EMBL" id="CDMY01000013">
    <property type="protein sequence ID" value="CEL91712.1"/>
    <property type="molecule type" value="Genomic_DNA"/>
</dbReference>
<dbReference type="OMA" id="QDIRYWG"/>
<dbReference type="Pfam" id="PF05721">
    <property type="entry name" value="PhyH"/>
    <property type="match status" value="1"/>
</dbReference>
<proteinExistence type="predicted"/>
<dbReference type="Proteomes" id="UP000041254">
    <property type="component" value="Unassembled WGS sequence"/>
</dbReference>
<gene>
    <name evidence="2" type="ORF">Vbra_10864</name>
</gene>
<dbReference type="GO" id="GO:0046872">
    <property type="term" value="F:metal ion binding"/>
    <property type="evidence" value="ECO:0007669"/>
    <property type="project" value="UniProtKB-ARBA"/>
</dbReference>
<dbReference type="AlphaFoldDB" id="A0A0G4E8M7"/>
<accession>A0A0G4E8M7</accession>
<dbReference type="PhylomeDB" id="A0A0G4E8M7"/>
<evidence type="ECO:0000256" key="1">
    <source>
        <dbReference type="ARBA" id="ARBA00001962"/>
    </source>
</evidence>
<dbReference type="GO" id="GO:0016491">
    <property type="term" value="F:oxidoreductase activity"/>
    <property type="evidence" value="ECO:0007669"/>
    <property type="project" value="UniProtKB-ARBA"/>
</dbReference>
<dbReference type="PANTHER" id="PTHR20883:SF48">
    <property type="entry name" value="ECTOINE DIOXYGENASE"/>
    <property type="match status" value="1"/>
</dbReference>
<sequence length="278" mass="31595">MHHIASAFKKQGYYCPIRVCSAAEAFTLRHNLEQWEGMLEGGKASKDMRFRPHLLLPWLWDLVMKPEVLDAVEAVLGPDVLAWSSEFNIKEPHTDSFFSWHQDSTYAGLEPSDDVLTAWIALVDVNEANGCMQYIPGTHHKQLPHVETNDHNNMLSRGQTIPNVVDESSAVNVVLKAGEMSLHHFRLVHRSGPNKTDDRRIGYTIRFISKRVALTTQRKVRESITLCRGVYAPEEGNFDLDVRPDELMGEAEVARHREAMARENANYFDSANVTGYKH</sequence>
<comment type="cofactor">
    <cofactor evidence="1">
        <name>Fe cation</name>
        <dbReference type="ChEBI" id="CHEBI:24875"/>
    </cofactor>
</comment>
<protein>
    <recommendedName>
        <fullName evidence="4">Phytanoyl-CoA dioxygenase</fullName>
    </recommendedName>
</protein>
<evidence type="ECO:0000313" key="2">
    <source>
        <dbReference type="EMBL" id="CEL91712.1"/>
    </source>
</evidence>
<dbReference type="InterPro" id="IPR008775">
    <property type="entry name" value="Phytyl_CoA_dOase-like"/>
</dbReference>
<evidence type="ECO:0008006" key="4">
    <source>
        <dbReference type="Google" id="ProtNLM"/>
    </source>
</evidence>
<dbReference type="OrthoDB" id="445253at2759"/>
<dbReference type="InParanoid" id="A0A0G4E8M7"/>
<dbReference type="SUPFAM" id="SSF51197">
    <property type="entry name" value="Clavaminate synthase-like"/>
    <property type="match status" value="1"/>
</dbReference>
<dbReference type="PANTHER" id="PTHR20883">
    <property type="entry name" value="PHYTANOYL-COA DIOXYGENASE DOMAIN CONTAINING 1"/>
    <property type="match status" value="1"/>
</dbReference>